<evidence type="ECO:0000313" key="1">
    <source>
        <dbReference type="EnsemblPlants" id="TuG1812G0200002859.01.T02"/>
    </source>
</evidence>
<evidence type="ECO:0000313" key="2">
    <source>
        <dbReference type="Proteomes" id="UP000015106"/>
    </source>
</evidence>
<name>A0A8R7THH6_TRIUA</name>
<sequence>MAYSSLCSVSLTEELPALLTIWCACYLANFQIIECIQVLQCTYAYGYYLDDKGPQDDADEHACCRCMPGSLNL</sequence>
<dbReference type="Gramene" id="TuG1812G0200002859.01.T02">
    <property type="protein sequence ID" value="TuG1812G0200002859.01.T02"/>
    <property type="gene ID" value="TuG1812G0200002859.01"/>
</dbReference>
<accession>A0A8R7THH6</accession>
<reference evidence="1" key="3">
    <citation type="submission" date="2022-06" db="UniProtKB">
        <authorList>
            <consortium name="EnsemblPlants"/>
        </authorList>
    </citation>
    <scope>IDENTIFICATION</scope>
</reference>
<reference evidence="1" key="2">
    <citation type="submission" date="2018-03" db="EMBL/GenBank/DDBJ databases">
        <title>The Triticum urartu genome reveals the dynamic nature of wheat genome evolution.</title>
        <authorList>
            <person name="Ling H."/>
            <person name="Ma B."/>
            <person name="Shi X."/>
            <person name="Liu H."/>
            <person name="Dong L."/>
            <person name="Sun H."/>
            <person name="Cao Y."/>
            <person name="Gao Q."/>
            <person name="Zheng S."/>
            <person name="Li Y."/>
            <person name="Yu Y."/>
            <person name="Du H."/>
            <person name="Qi M."/>
            <person name="Li Y."/>
            <person name="Yu H."/>
            <person name="Cui Y."/>
            <person name="Wang N."/>
            <person name="Chen C."/>
            <person name="Wu H."/>
            <person name="Zhao Y."/>
            <person name="Zhang J."/>
            <person name="Li Y."/>
            <person name="Zhou W."/>
            <person name="Zhang B."/>
            <person name="Hu W."/>
            <person name="Eijk M."/>
            <person name="Tang J."/>
            <person name="Witsenboer H."/>
            <person name="Zhao S."/>
            <person name="Li Z."/>
            <person name="Zhang A."/>
            <person name="Wang D."/>
            <person name="Liang C."/>
        </authorList>
    </citation>
    <scope>NUCLEOTIDE SEQUENCE [LARGE SCALE GENOMIC DNA]</scope>
    <source>
        <strain evidence="1">cv. G1812</strain>
    </source>
</reference>
<dbReference type="Proteomes" id="UP000015106">
    <property type="component" value="Chromosome 2"/>
</dbReference>
<dbReference type="AlphaFoldDB" id="A0A8R7THH6"/>
<organism evidence="1 2">
    <name type="scientific">Triticum urartu</name>
    <name type="common">Red wild einkorn</name>
    <name type="synonym">Crithodium urartu</name>
    <dbReference type="NCBI Taxonomy" id="4572"/>
    <lineage>
        <taxon>Eukaryota</taxon>
        <taxon>Viridiplantae</taxon>
        <taxon>Streptophyta</taxon>
        <taxon>Embryophyta</taxon>
        <taxon>Tracheophyta</taxon>
        <taxon>Spermatophyta</taxon>
        <taxon>Magnoliopsida</taxon>
        <taxon>Liliopsida</taxon>
        <taxon>Poales</taxon>
        <taxon>Poaceae</taxon>
        <taxon>BOP clade</taxon>
        <taxon>Pooideae</taxon>
        <taxon>Triticodae</taxon>
        <taxon>Triticeae</taxon>
        <taxon>Triticinae</taxon>
        <taxon>Triticum</taxon>
    </lineage>
</organism>
<protein>
    <submittedName>
        <fullName evidence="1">Uncharacterized protein</fullName>
    </submittedName>
</protein>
<keyword evidence="2" id="KW-1185">Reference proteome</keyword>
<dbReference type="EnsemblPlants" id="TuG1812G0200002859.01.T02">
    <property type="protein sequence ID" value="TuG1812G0200002859.01.T02"/>
    <property type="gene ID" value="TuG1812G0200002859.01"/>
</dbReference>
<proteinExistence type="predicted"/>
<reference evidence="2" key="1">
    <citation type="journal article" date="2013" name="Nature">
        <title>Draft genome of the wheat A-genome progenitor Triticum urartu.</title>
        <authorList>
            <person name="Ling H.Q."/>
            <person name="Zhao S."/>
            <person name="Liu D."/>
            <person name="Wang J."/>
            <person name="Sun H."/>
            <person name="Zhang C."/>
            <person name="Fan H."/>
            <person name="Li D."/>
            <person name="Dong L."/>
            <person name="Tao Y."/>
            <person name="Gao C."/>
            <person name="Wu H."/>
            <person name="Li Y."/>
            <person name="Cui Y."/>
            <person name="Guo X."/>
            <person name="Zheng S."/>
            <person name="Wang B."/>
            <person name="Yu K."/>
            <person name="Liang Q."/>
            <person name="Yang W."/>
            <person name="Lou X."/>
            <person name="Chen J."/>
            <person name="Feng M."/>
            <person name="Jian J."/>
            <person name="Zhang X."/>
            <person name="Luo G."/>
            <person name="Jiang Y."/>
            <person name="Liu J."/>
            <person name="Wang Z."/>
            <person name="Sha Y."/>
            <person name="Zhang B."/>
            <person name="Wu H."/>
            <person name="Tang D."/>
            <person name="Shen Q."/>
            <person name="Xue P."/>
            <person name="Zou S."/>
            <person name="Wang X."/>
            <person name="Liu X."/>
            <person name="Wang F."/>
            <person name="Yang Y."/>
            <person name="An X."/>
            <person name="Dong Z."/>
            <person name="Zhang K."/>
            <person name="Zhang X."/>
            <person name="Luo M.C."/>
            <person name="Dvorak J."/>
            <person name="Tong Y."/>
            <person name="Wang J."/>
            <person name="Yang H."/>
            <person name="Li Z."/>
            <person name="Wang D."/>
            <person name="Zhang A."/>
            <person name="Wang J."/>
        </authorList>
    </citation>
    <scope>NUCLEOTIDE SEQUENCE</scope>
    <source>
        <strain evidence="2">cv. G1812</strain>
    </source>
</reference>